<sequence>MTIESDSSNLPTPEPVPENDLQPDDFDGSASEKNLSSEALATQQALAAIASLKSPQYTTAIQQARSDSQQPTTKQFVVKPRALLITLIAIAITFIGVILNNWIVGIIGTLITLFLSLAILLPWLQKALYEWFSPQERTLFVAILGLIVAIIGLIKFTGVGDRLLVWGRQINWDIAGTLADWFGALGQILIAVIAVYVAWRQYVISKDLTIQQNLLTVQQNIITQQQTIDSYFQGVSDLVLDQEGLLEDWPQERAIAEGRTAAILSSVDGSGKAKILRFLSRSKLLSPLQRDRLLGRAILDGSGGYVEDRLEGVRVIDLGVTLAAADLSDTDLRWTDLSEANLVRANLSGCDLVKANLSRTILYSANLSGADINGIRLFYGVVDKASPRSRTERPNYQTGEHTGAVVENADFTNVQRMSESARNYCCTWGGEKTRGTIPGGCEGIPNKLGR</sequence>
<reference evidence="3 4" key="1">
    <citation type="submission" date="2017-06" db="EMBL/GenBank/DDBJ databases">
        <title>Genome sequencing of cyanobaciteial culture collection at National Institute for Environmental Studies (NIES).</title>
        <authorList>
            <person name="Hirose Y."/>
            <person name="Shimura Y."/>
            <person name="Fujisawa T."/>
            <person name="Nakamura Y."/>
            <person name="Kawachi M."/>
        </authorList>
    </citation>
    <scope>NUCLEOTIDE SEQUENCE [LARGE SCALE GENOMIC DNA]</scope>
    <source>
        <strain evidence="3 4">NIES-4072</strain>
    </source>
</reference>
<dbReference type="PANTHER" id="PTHR14136">
    <property type="entry name" value="BTB_POZ DOMAIN-CONTAINING PROTEIN KCTD9"/>
    <property type="match status" value="1"/>
</dbReference>
<dbReference type="InterPro" id="IPR001646">
    <property type="entry name" value="5peptide_repeat"/>
</dbReference>
<feature type="transmembrane region" description="Helical" evidence="2">
    <location>
        <begin position="82"/>
        <end position="99"/>
    </location>
</feature>
<name>A0A2R5FMB1_NOSCO</name>
<dbReference type="PANTHER" id="PTHR14136:SF17">
    <property type="entry name" value="BTB_POZ DOMAIN-CONTAINING PROTEIN KCTD9"/>
    <property type="match status" value="1"/>
</dbReference>
<accession>A0A2R5FMB1</accession>
<dbReference type="InterPro" id="IPR051082">
    <property type="entry name" value="Pentapeptide-BTB/POZ_domain"/>
</dbReference>
<evidence type="ECO:0000256" key="2">
    <source>
        <dbReference type="SAM" id="Phobius"/>
    </source>
</evidence>
<evidence type="ECO:0000313" key="4">
    <source>
        <dbReference type="Proteomes" id="UP000245124"/>
    </source>
</evidence>
<dbReference type="EMBL" id="BDUD01000001">
    <property type="protein sequence ID" value="GBG19906.1"/>
    <property type="molecule type" value="Genomic_DNA"/>
</dbReference>
<dbReference type="RefSeq" id="WP_109009642.1">
    <property type="nucleotide sequence ID" value="NZ_BDUD01000001.1"/>
</dbReference>
<dbReference type="Gene3D" id="2.160.20.80">
    <property type="entry name" value="E3 ubiquitin-protein ligase SopA"/>
    <property type="match status" value="1"/>
</dbReference>
<keyword evidence="2" id="KW-0812">Transmembrane</keyword>
<evidence type="ECO:0000313" key="3">
    <source>
        <dbReference type="EMBL" id="GBG19906.1"/>
    </source>
</evidence>
<evidence type="ECO:0000256" key="1">
    <source>
        <dbReference type="SAM" id="MobiDB-lite"/>
    </source>
</evidence>
<dbReference type="SUPFAM" id="SSF141571">
    <property type="entry name" value="Pentapeptide repeat-like"/>
    <property type="match status" value="1"/>
</dbReference>
<keyword evidence="2" id="KW-1133">Transmembrane helix</keyword>
<gene>
    <name evidence="3" type="ORF">NIES4072_35750</name>
</gene>
<dbReference type="AlphaFoldDB" id="A0A2R5FMB1"/>
<feature type="transmembrane region" description="Helical" evidence="2">
    <location>
        <begin position="137"/>
        <end position="158"/>
    </location>
</feature>
<protein>
    <submittedName>
        <fullName evidence="3">Pentapeptide repeat-containing protein</fullName>
    </submittedName>
</protein>
<dbReference type="Proteomes" id="UP000245124">
    <property type="component" value="Unassembled WGS sequence"/>
</dbReference>
<comment type="caution">
    <text evidence="3">The sequence shown here is derived from an EMBL/GenBank/DDBJ whole genome shotgun (WGS) entry which is preliminary data.</text>
</comment>
<dbReference type="Pfam" id="PF00805">
    <property type="entry name" value="Pentapeptide"/>
    <property type="match status" value="1"/>
</dbReference>
<proteinExistence type="predicted"/>
<keyword evidence="2" id="KW-0472">Membrane</keyword>
<feature type="transmembrane region" description="Helical" evidence="2">
    <location>
        <begin position="105"/>
        <end position="125"/>
    </location>
</feature>
<feature type="region of interest" description="Disordered" evidence="1">
    <location>
        <begin position="1"/>
        <end position="35"/>
    </location>
</feature>
<dbReference type="OrthoDB" id="503668at2"/>
<keyword evidence="4" id="KW-1185">Reference proteome</keyword>
<feature type="compositionally biased region" description="Polar residues" evidence="1">
    <location>
        <begin position="1"/>
        <end position="11"/>
    </location>
</feature>
<feature type="transmembrane region" description="Helical" evidence="2">
    <location>
        <begin position="178"/>
        <end position="199"/>
    </location>
</feature>
<organism evidence="3 4">
    <name type="scientific">Nostoc commune NIES-4072</name>
    <dbReference type="NCBI Taxonomy" id="2005467"/>
    <lineage>
        <taxon>Bacteria</taxon>
        <taxon>Bacillati</taxon>
        <taxon>Cyanobacteriota</taxon>
        <taxon>Cyanophyceae</taxon>
        <taxon>Nostocales</taxon>
        <taxon>Nostocaceae</taxon>
        <taxon>Nostoc</taxon>
    </lineage>
</organism>